<feature type="domain" description="HTH cro/C1-type" evidence="1">
    <location>
        <begin position="27"/>
        <end position="83"/>
    </location>
</feature>
<name>A0ABN6QGY1_NOSCO</name>
<evidence type="ECO:0000313" key="3">
    <source>
        <dbReference type="Proteomes" id="UP001055453"/>
    </source>
</evidence>
<dbReference type="InterPro" id="IPR010982">
    <property type="entry name" value="Lambda_DNA-bd_dom_sf"/>
</dbReference>
<organism evidence="2 3">
    <name type="scientific">Nostoc cf. commune SO-36</name>
    <dbReference type="NCBI Taxonomy" id="449208"/>
    <lineage>
        <taxon>Bacteria</taxon>
        <taxon>Bacillati</taxon>
        <taxon>Cyanobacteriota</taxon>
        <taxon>Cyanophyceae</taxon>
        <taxon>Nostocales</taxon>
        <taxon>Nostocaceae</taxon>
        <taxon>Nostoc</taxon>
    </lineage>
</organism>
<dbReference type="SUPFAM" id="SSF47413">
    <property type="entry name" value="lambda repressor-like DNA-binding domains"/>
    <property type="match status" value="1"/>
</dbReference>
<dbReference type="CDD" id="cd00093">
    <property type="entry name" value="HTH_XRE"/>
    <property type="match status" value="1"/>
</dbReference>
<sequence length="86" mass="9995">MEFMLQLMQVKKTIEVVKNFPGLGEKIKKAREGDKRSLSQICRESGISRPYWYQLENEQIYSSVSEEMIRKIEATLGVDFGVSFED</sequence>
<geneLocation type="plasmid" evidence="2 3">
    <name>pANSO36D</name>
</geneLocation>
<dbReference type="EMBL" id="AP025736">
    <property type="protein sequence ID" value="BDI21034.1"/>
    <property type="molecule type" value="Genomic_DNA"/>
</dbReference>
<proteinExistence type="predicted"/>
<accession>A0ABN6QGY1</accession>
<protein>
    <recommendedName>
        <fullName evidence="1">HTH cro/C1-type domain-containing protein</fullName>
    </recommendedName>
</protein>
<keyword evidence="2" id="KW-0614">Plasmid</keyword>
<gene>
    <name evidence="2" type="ORF">ANSO36C_68360</name>
</gene>
<dbReference type="Pfam" id="PF01381">
    <property type="entry name" value="HTH_3"/>
    <property type="match status" value="1"/>
</dbReference>
<dbReference type="SMART" id="SM00530">
    <property type="entry name" value="HTH_XRE"/>
    <property type="match status" value="1"/>
</dbReference>
<dbReference type="InterPro" id="IPR001387">
    <property type="entry name" value="Cro/C1-type_HTH"/>
</dbReference>
<evidence type="ECO:0000259" key="1">
    <source>
        <dbReference type="PROSITE" id="PS50943"/>
    </source>
</evidence>
<dbReference type="Proteomes" id="UP001055453">
    <property type="component" value="Plasmid pANSO36D"/>
</dbReference>
<reference evidence="2" key="1">
    <citation type="submission" date="2022-04" db="EMBL/GenBank/DDBJ databases">
        <title>Complete genome sequence of a cyanobacterium, Nostoc sp. SO-36, isolated in Antarctica.</title>
        <authorList>
            <person name="Kanesaki Y."/>
            <person name="Effendi D."/>
            <person name="Sakamoto T."/>
            <person name="Ohtani S."/>
            <person name="Awai K."/>
        </authorList>
    </citation>
    <scope>NUCLEOTIDE SEQUENCE</scope>
    <source>
        <strain evidence="2">SO-36</strain>
        <plasmid evidence="2">pANSO36D</plasmid>
    </source>
</reference>
<keyword evidence="3" id="KW-1185">Reference proteome</keyword>
<evidence type="ECO:0000313" key="2">
    <source>
        <dbReference type="EMBL" id="BDI21034.1"/>
    </source>
</evidence>
<dbReference type="PROSITE" id="PS50943">
    <property type="entry name" value="HTH_CROC1"/>
    <property type="match status" value="1"/>
</dbReference>
<dbReference type="Gene3D" id="1.10.260.40">
    <property type="entry name" value="lambda repressor-like DNA-binding domains"/>
    <property type="match status" value="1"/>
</dbReference>